<keyword evidence="1" id="KW-1133">Transmembrane helix</keyword>
<proteinExistence type="predicted"/>
<feature type="transmembrane region" description="Helical" evidence="1">
    <location>
        <begin position="31"/>
        <end position="55"/>
    </location>
</feature>
<protein>
    <recommendedName>
        <fullName evidence="4">MMPL family transporter</fullName>
    </recommendedName>
</protein>
<evidence type="ECO:0000256" key="1">
    <source>
        <dbReference type="SAM" id="Phobius"/>
    </source>
</evidence>
<sequence>MPAKGSALPTEAPAAAGRFGRLAAWSQRRRWAALALWVAVVAAITVGSQAAGAAYHNDFALPGTDSQAAADLMTEHGSRQAGATVQIVAEDARGLSGDRQQIGQMLGKVRALPSVTDVGELSVSKSGTIGYATVTLDAEAQDVPKDHVTEIIDTAQAASGDGPRIEFAGDAVRGAEEGGGGGA</sequence>
<dbReference type="AlphaFoldDB" id="A0A4R4ZST8"/>
<comment type="caution">
    <text evidence="2">The sequence shown here is derived from an EMBL/GenBank/DDBJ whole genome shotgun (WGS) entry which is preliminary data.</text>
</comment>
<dbReference type="Proteomes" id="UP000295578">
    <property type="component" value="Unassembled WGS sequence"/>
</dbReference>
<evidence type="ECO:0008006" key="4">
    <source>
        <dbReference type="Google" id="ProtNLM"/>
    </source>
</evidence>
<dbReference type="EMBL" id="SMKY01000481">
    <property type="protein sequence ID" value="TDD61336.1"/>
    <property type="molecule type" value="Genomic_DNA"/>
</dbReference>
<keyword evidence="3" id="KW-1185">Reference proteome</keyword>
<keyword evidence="1" id="KW-0472">Membrane</keyword>
<feature type="non-terminal residue" evidence="2">
    <location>
        <position position="183"/>
    </location>
</feature>
<evidence type="ECO:0000313" key="2">
    <source>
        <dbReference type="EMBL" id="TDD61336.1"/>
    </source>
</evidence>
<organism evidence="2 3">
    <name type="scientific">Actinomadura darangshiensis</name>
    <dbReference type="NCBI Taxonomy" id="705336"/>
    <lineage>
        <taxon>Bacteria</taxon>
        <taxon>Bacillati</taxon>
        <taxon>Actinomycetota</taxon>
        <taxon>Actinomycetes</taxon>
        <taxon>Streptosporangiales</taxon>
        <taxon>Thermomonosporaceae</taxon>
        <taxon>Actinomadura</taxon>
    </lineage>
</organism>
<accession>A0A4R4ZST8</accession>
<name>A0A4R4ZST8_9ACTN</name>
<reference evidence="2 3" key="1">
    <citation type="submission" date="2019-03" db="EMBL/GenBank/DDBJ databases">
        <title>Draft genome sequences of novel Actinobacteria.</title>
        <authorList>
            <person name="Sahin N."/>
            <person name="Ay H."/>
            <person name="Saygin H."/>
        </authorList>
    </citation>
    <scope>NUCLEOTIDE SEQUENCE [LARGE SCALE GENOMIC DNA]</scope>
    <source>
        <strain evidence="2 3">DSM 45941</strain>
    </source>
</reference>
<evidence type="ECO:0000313" key="3">
    <source>
        <dbReference type="Proteomes" id="UP000295578"/>
    </source>
</evidence>
<keyword evidence="1" id="KW-0812">Transmembrane</keyword>
<gene>
    <name evidence="2" type="ORF">E1293_45035</name>
</gene>